<evidence type="ECO:0000256" key="1">
    <source>
        <dbReference type="ARBA" id="ARBA00004418"/>
    </source>
</evidence>
<evidence type="ECO:0000313" key="7">
    <source>
        <dbReference type="Proteomes" id="UP000239089"/>
    </source>
</evidence>
<dbReference type="GO" id="GO:0042597">
    <property type="term" value="C:periplasmic space"/>
    <property type="evidence" value="ECO:0007669"/>
    <property type="project" value="UniProtKB-SubCell"/>
</dbReference>
<evidence type="ECO:0000256" key="5">
    <source>
        <dbReference type="ARBA" id="ARBA00022764"/>
    </source>
</evidence>
<sequence>MSSRLKTRLAGVALGLIALAGAAAAAEVRLLNVSYDPTRELYAVIGQNFAAKWKAQTGDKVTVELSNGGSGKQARSVIDGLNADVVTLALGWDVTAIEKAGLINSGWQNKFPNHASPYTSTIAFLVRKGNPKGIKDWSDLLRPGVEVITANPKTSGGARWSFLSLWGAFAKARTHDFTTAAGQAEAKAAADAAKDFPIYNDAEARGKVSEIFNKHVPVLDAGARGSTVTFAQKQIGDVLLNWENELWLAKDEFGADKFDIVYPSTSILTEPPVAVVDKVVDQRGTRKVAEAYLSYLYTPEAQDVIGQLHYRPRDVAALNKYSAELPKIPFFTIDETYGGWAKAQATFFADGGIFDQFYKPAN</sequence>
<dbReference type="EMBL" id="NHSJ01000092">
    <property type="protein sequence ID" value="PPQ29446.1"/>
    <property type="molecule type" value="Genomic_DNA"/>
</dbReference>
<comment type="similarity">
    <text evidence="2">Belongs to the prokaryotic sulfate-binding protein family.</text>
</comment>
<dbReference type="GO" id="GO:1901681">
    <property type="term" value="F:sulfur compound binding"/>
    <property type="evidence" value="ECO:0007669"/>
    <property type="project" value="InterPro"/>
</dbReference>
<keyword evidence="4" id="KW-0732">Signal</keyword>
<protein>
    <recommendedName>
        <fullName evidence="8">Sulfate transporter subunit</fullName>
    </recommendedName>
</protein>
<dbReference type="CDD" id="cd01005">
    <property type="entry name" value="PBP2_CysP"/>
    <property type="match status" value="1"/>
</dbReference>
<keyword evidence="5" id="KW-0574">Periplasm</keyword>
<dbReference type="GO" id="GO:0140104">
    <property type="term" value="F:molecular carrier activity"/>
    <property type="evidence" value="ECO:0007669"/>
    <property type="project" value="InterPro"/>
</dbReference>
<evidence type="ECO:0008006" key="8">
    <source>
        <dbReference type="Google" id="ProtNLM"/>
    </source>
</evidence>
<organism evidence="6 7">
    <name type="scientific">Rhodoblastus sphagnicola</name>
    <dbReference type="NCBI Taxonomy" id="333368"/>
    <lineage>
        <taxon>Bacteria</taxon>
        <taxon>Pseudomonadati</taxon>
        <taxon>Pseudomonadota</taxon>
        <taxon>Alphaproteobacteria</taxon>
        <taxon>Hyphomicrobiales</taxon>
        <taxon>Rhodoblastaceae</taxon>
        <taxon>Rhodoblastus</taxon>
    </lineage>
</organism>
<proteinExistence type="inferred from homology"/>
<dbReference type="Gene3D" id="3.40.190.10">
    <property type="entry name" value="Periplasmic binding protein-like II"/>
    <property type="match status" value="2"/>
</dbReference>
<keyword evidence="7" id="KW-1185">Reference proteome</keyword>
<dbReference type="Pfam" id="PF13531">
    <property type="entry name" value="SBP_bac_11"/>
    <property type="match status" value="1"/>
</dbReference>
<dbReference type="Proteomes" id="UP000239089">
    <property type="component" value="Unassembled WGS sequence"/>
</dbReference>
<dbReference type="PANTHER" id="PTHR30368">
    <property type="entry name" value="SULFATE-BINDING PROTEIN"/>
    <property type="match status" value="1"/>
</dbReference>
<dbReference type="GO" id="GO:1902358">
    <property type="term" value="P:sulfate transmembrane transport"/>
    <property type="evidence" value="ECO:0007669"/>
    <property type="project" value="InterPro"/>
</dbReference>
<dbReference type="InterPro" id="IPR005669">
    <property type="entry name" value="Thiosulph/SO4-bd"/>
</dbReference>
<dbReference type="InterPro" id="IPR034408">
    <property type="entry name" value="Sulphate/thiosulphate_BS"/>
</dbReference>
<dbReference type="AlphaFoldDB" id="A0A2S6N4A6"/>
<dbReference type="PROSITE" id="PS00757">
    <property type="entry name" value="PROK_SULFATE_BIND_2"/>
    <property type="match status" value="1"/>
</dbReference>
<dbReference type="RefSeq" id="WP_104508702.1">
    <property type="nucleotide sequence ID" value="NZ_JACIGC010000025.1"/>
</dbReference>
<name>A0A2S6N4A6_9HYPH</name>
<comment type="caution">
    <text evidence="6">The sequence shown here is derived from an EMBL/GenBank/DDBJ whole genome shotgun (WGS) entry which is preliminary data.</text>
</comment>
<dbReference type="PANTHER" id="PTHR30368:SF2">
    <property type="entry name" value="SULFATE-BINDING PROTEIN"/>
    <property type="match status" value="1"/>
</dbReference>
<evidence type="ECO:0000256" key="2">
    <source>
        <dbReference type="ARBA" id="ARBA00006099"/>
    </source>
</evidence>
<dbReference type="OrthoDB" id="9802127at2"/>
<accession>A0A2S6N4A6</accession>
<comment type="subcellular location">
    <subcellularLocation>
        <location evidence="1">Periplasm</location>
    </subcellularLocation>
</comment>
<keyword evidence="3" id="KW-0813">Transport</keyword>
<dbReference type="NCBIfam" id="TIGR00971">
    <property type="entry name" value="3a0106s03"/>
    <property type="match status" value="2"/>
</dbReference>
<gene>
    <name evidence="6" type="ORF">CCR94_15170</name>
</gene>
<evidence type="ECO:0000256" key="4">
    <source>
        <dbReference type="ARBA" id="ARBA00022729"/>
    </source>
</evidence>
<evidence type="ECO:0000256" key="3">
    <source>
        <dbReference type="ARBA" id="ARBA00022448"/>
    </source>
</evidence>
<dbReference type="SUPFAM" id="SSF53850">
    <property type="entry name" value="Periplasmic binding protein-like II"/>
    <property type="match status" value="1"/>
</dbReference>
<reference evidence="6 7" key="1">
    <citation type="journal article" date="2018" name="Arch. Microbiol.">
        <title>New insights into the metabolic potential of the phototrophic purple bacterium Rhodopila globiformis DSM 161(T) from its draft genome sequence and evidence for a vanadium-dependent nitrogenase.</title>
        <authorList>
            <person name="Imhoff J.F."/>
            <person name="Rahn T."/>
            <person name="Kunzel S."/>
            <person name="Neulinger S.C."/>
        </authorList>
    </citation>
    <scope>NUCLEOTIDE SEQUENCE [LARGE SCALE GENOMIC DNA]</scope>
    <source>
        <strain evidence="6 7">DSM 16996</strain>
    </source>
</reference>
<evidence type="ECO:0000313" key="6">
    <source>
        <dbReference type="EMBL" id="PPQ29446.1"/>
    </source>
</evidence>